<feature type="domain" description="Helicase ATP-binding" evidence="16">
    <location>
        <begin position="289"/>
        <end position="450"/>
    </location>
</feature>
<evidence type="ECO:0000256" key="13">
    <source>
        <dbReference type="ARBA" id="ARBA00034808"/>
    </source>
</evidence>
<dbReference type="Gene3D" id="3.40.50.300">
    <property type="entry name" value="P-loop containing nucleotide triphosphate hydrolases"/>
    <property type="match status" value="2"/>
</dbReference>
<dbReference type="NCBIfam" id="TIGR00643">
    <property type="entry name" value="recG"/>
    <property type="match status" value="1"/>
</dbReference>
<dbReference type="InterPro" id="IPR027417">
    <property type="entry name" value="P-loop_NTPase"/>
</dbReference>
<dbReference type="EC" id="5.6.2.4" evidence="13 15"/>
<dbReference type="PROSITE" id="PS51194">
    <property type="entry name" value="HELICASE_CTER"/>
    <property type="match status" value="1"/>
</dbReference>
<comment type="caution">
    <text evidence="18">The sequence shown here is derived from an EMBL/GenBank/DDBJ whole genome shotgun (WGS) entry which is preliminary data.</text>
</comment>
<dbReference type="PATRIC" id="fig|429727.3.peg.1547"/>
<dbReference type="InterPro" id="IPR014001">
    <property type="entry name" value="Helicase_ATP-bd"/>
</dbReference>
<evidence type="ECO:0000313" key="19">
    <source>
        <dbReference type="Proteomes" id="UP000033649"/>
    </source>
</evidence>
<dbReference type="Gene3D" id="2.40.50.140">
    <property type="entry name" value="Nucleic acid-binding proteins"/>
    <property type="match status" value="1"/>
</dbReference>
<dbReference type="InterPro" id="IPR012340">
    <property type="entry name" value="NA-bd_OB-fold"/>
</dbReference>
<dbReference type="GO" id="GO:0006281">
    <property type="term" value="P:DNA repair"/>
    <property type="evidence" value="ECO:0007669"/>
    <property type="project" value="UniProtKB-UniRule"/>
</dbReference>
<dbReference type="Pfam" id="PF00271">
    <property type="entry name" value="Helicase_C"/>
    <property type="match status" value="1"/>
</dbReference>
<dbReference type="InterPro" id="IPR033454">
    <property type="entry name" value="RecG_wedge"/>
</dbReference>
<gene>
    <name evidence="18" type="ORF">VE26_07460</name>
</gene>
<dbReference type="SUPFAM" id="SSF50249">
    <property type="entry name" value="Nucleic acid-binding proteins"/>
    <property type="match status" value="1"/>
</dbReference>
<dbReference type="GO" id="GO:0006310">
    <property type="term" value="P:DNA recombination"/>
    <property type="evidence" value="ECO:0007669"/>
    <property type="project" value="UniProtKB-UniRule"/>
</dbReference>
<evidence type="ECO:0000313" key="18">
    <source>
        <dbReference type="EMBL" id="KKB09695.1"/>
    </source>
</evidence>
<evidence type="ECO:0000256" key="6">
    <source>
        <dbReference type="ARBA" id="ARBA00022806"/>
    </source>
</evidence>
<dbReference type="GO" id="GO:0005524">
    <property type="term" value="F:ATP binding"/>
    <property type="evidence" value="ECO:0007669"/>
    <property type="project" value="UniProtKB-KW"/>
</dbReference>
<comment type="similarity">
    <text evidence="1 15">Belongs to the helicase family. RecG subfamily.</text>
</comment>
<keyword evidence="6 15" id="KW-0347">Helicase</keyword>
<keyword evidence="4 15" id="KW-0227">DNA damage</keyword>
<dbReference type="SMART" id="SM00487">
    <property type="entry name" value="DEXDc"/>
    <property type="match status" value="1"/>
</dbReference>
<dbReference type="GO" id="GO:0016887">
    <property type="term" value="F:ATP hydrolysis activity"/>
    <property type="evidence" value="ECO:0007669"/>
    <property type="project" value="RHEA"/>
</dbReference>
<comment type="catalytic activity">
    <reaction evidence="12 15">
        <text>Couples ATP hydrolysis with the unwinding of duplex DNA by translocating in the 3'-5' direction.</text>
        <dbReference type="EC" id="5.6.2.4"/>
    </reaction>
</comment>
<evidence type="ECO:0000256" key="15">
    <source>
        <dbReference type="RuleBase" id="RU363016"/>
    </source>
</evidence>
<evidence type="ECO:0000259" key="16">
    <source>
        <dbReference type="PROSITE" id="PS51192"/>
    </source>
</evidence>
<accession>A0A0F5FMB3</accession>
<dbReference type="InterPro" id="IPR004609">
    <property type="entry name" value="ATP-dep_DNA_helicase_RecG"/>
</dbReference>
<keyword evidence="5 15" id="KW-0378">Hydrolase</keyword>
<keyword evidence="3 15" id="KW-0547">Nucleotide-binding</keyword>
<evidence type="ECO:0000256" key="11">
    <source>
        <dbReference type="ARBA" id="ARBA00023235"/>
    </source>
</evidence>
<dbReference type="STRING" id="429727.VE26_07460"/>
<dbReference type="InterPro" id="IPR001650">
    <property type="entry name" value="Helicase_C-like"/>
</dbReference>
<comment type="function">
    <text evidence="15">Plays a critical role in recombination and DNA repair. Helps process Holliday junction intermediates to mature products by catalyzing branch migration. Has replication fork regression activity, unwinds stalled or blocked replication forks to make a HJ that can be resolved. Has a DNA unwinding activity characteristic of a DNA helicase with 3'-5' polarity.</text>
</comment>
<keyword evidence="10 15" id="KW-0234">DNA repair</keyword>
<evidence type="ECO:0000256" key="14">
    <source>
        <dbReference type="ARBA" id="ARBA00048988"/>
    </source>
</evidence>
<dbReference type="OrthoDB" id="9804325at2"/>
<dbReference type="CDD" id="cd04488">
    <property type="entry name" value="RecG_wedge_OBF"/>
    <property type="match status" value="1"/>
</dbReference>
<dbReference type="NCBIfam" id="NF008168">
    <property type="entry name" value="PRK10917.2-2"/>
    <property type="match status" value="1"/>
</dbReference>
<evidence type="ECO:0000259" key="17">
    <source>
        <dbReference type="PROSITE" id="PS51194"/>
    </source>
</evidence>
<evidence type="ECO:0000256" key="2">
    <source>
        <dbReference type="ARBA" id="ARBA00017846"/>
    </source>
</evidence>
<dbReference type="Proteomes" id="UP000033649">
    <property type="component" value="Unassembled WGS sequence"/>
</dbReference>
<evidence type="ECO:0000256" key="5">
    <source>
        <dbReference type="ARBA" id="ARBA00022801"/>
    </source>
</evidence>
<sequence length="702" mass="77447">MSRPEALEPLFRSLHTVKGVGDKLAALLTRFFGAPEGQEAIVLDVLMHMPSGIVDRRRQVGIAEAYLNQVVTLRLHIDRHQPPPRGKPHIPHRVFAHDDTGDINLVFFRAQGGWVEKALPVGEERYVSGKIDFFNGEKQITHPDYIVEADKFATLPLVEPVYPLTNGLSSKALSKLVRQAVDTLPDIPEWIDAATMARRKWPSFAAAMRMVHLPDNPGDAELWAPARQRLAYDEYLAGQITLQIVRSTMVSERGIARRFSGNATLKVNSLLPFSLTEGQKAALEDILKDLASPTRMSRLLQGDVGSGKTVVALMAMAAMTESGAQSSLMAPTELLASQHFRTIKPLCDAAGITCALLTGKMPAAERRKILVGLADGTISIVVGTHALFQSDIEFKDLGLTVVDEQHRFGVHQRLALSDKGRHTDLLVMTATPIPRTLVLTHFGDMEVSILREKPAGRQPIDTAVLSINDYARVISRLQSRLAEGAQAYWVCPLVEESETLEVVSAEDRFAELQKVFGDQVALVHGRMSAAAKQEVMDRFKANEIKLLVATTVIEVGVDVPNSSIMIIEHAERFGLAQLHQLRGRVGRGSQRSACLLLYKDPLSETAKARLETIKSTEDGFVIAERDLELRGQGDLLGTRQSGMPGYRLAVPDVHRHLLEFAHDDARALFERNPGLTGEEGEKTRTLLYLFRKHLALPLIRAG</sequence>
<dbReference type="GO" id="GO:0043138">
    <property type="term" value="F:3'-5' DNA helicase activity"/>
    <property type="evidence" value="ECO:0007669"/>
    <property type="project" value="UniProtKB-EC"/>
</dbReference>
<dbReference type="NCBIfam" id="NF008164">
    <property type="entry name" value="PRK10917.1-2"/>
    <property type="match status" value="1"/>
</dbReference>
<keyword evidence="9 15" id="KW-0233">DNA recombination</keyword>
<name>A0A0F5FMB3_9HYPH</name>
<dbReference type="FunFam" id="3.40.50.300:FF:000391">
    <property type="entry name" value="ATP-dependent DNA helicase RecG"/>
    <property type="match status" value="1"/>
</dbReference>
<dbReference type="PANTHER" id="PTHR47964:SF1">
    <property type="entry name" value="ATP-DEPENDENT DNA HELICASE HOMOLOG RECG, CHLOROPLASTIC"/>
    <property type="match status" value="1"/>
</dbReference>
<dbReference type="PANTHER" id="PTHR47964">
    <property type="entry name" value="ATP-DEPENDENT DNA HELICASE HOMOLOG RECG, CHLOROPLASTIC"/>
    <property type="match status" value="1"/>
</dbReference>
<dbReference type="Pfam" id="PF00270">
    <property type="entry name" value="DEAD"/>
    <property type="match status" value="1"/>
</dbReference>
<dbReference type="GO" id="GO:0003677">
    <property type="term" value="F:DNA binding"/>
    <property type="evidence" value="ECO:0007669"/>
    <property type="project" value="UniProtKB-KW"/>
</dbReference>
<feature type="domain" description="Helicase C-terminal" evidence="17">
    <location>
        <begin position="469"/>
        <end position="628"/>
    </location>
</feature>
<dbReference type="EMBL" id="JZEY01000054">
    <property type="protein sequence ID" value="KKB09695.1"/>
    <property type="molecule type" value="Genomic_DNA"/>
</dbReference>
<dbReference type="Pfam" id="PF19833">
    <property type="entry name" value="RecG_dom3_C"/>
    <property type="match status" value="1"/>
</dbReference>
<dbReference type="SUPFAM" id="SSF52540">
    <property type="entry name" value="P-loop containing nucleoside triphosphate hydrolases"/>
    <property type="match status" value="2"/>
</dbReference>
<evidence type="ECO:0000256" key="9">
    <source>
        <dbReference type="ARBA" id="ARBA00023172"/>
    </source>
</evidence>
<organism evidence="18 19">
    <name type="scientific">Devosia chinhatensis</name>
    <dbReference type="NCBI Taxonomy" id="429727"/>
    <lineage>
        <taxon>Bacteria</taxon>
        <taxon>Pseudomonadati</taxon>
        <taxon>Pseudomonadota</taxon>
        <taxon>Alphaproteobacteria</taxon>
        <taxon>Hyphomicrobiales</taxon>
        <taxon>Devosiaceae</taxon>
        <taxon>Devosia</taxon>
    </lineage>
</organism>
<dbReference type="CDD" id="cd17992">
    <property type="entry name" value="DEXHc_RecG"/>
    <property type="match status" value="1"/>
</dbReference>
<dbReference type="RefSeq" id="WP_046104388.1">
    <property type="nucleotide sequence ID" value="NZ_JZEY01000054.1"/>
</dbReference>
<protein>
    <recommendedName>
        <fullName evidence="2 15">ATP-dependent DNA helicase RecG</fullName>
        <ecNumber evidence="13 15">5.6.2.4</ecNumber>
    </recommendedName>
</protein>
<dbReference type="InterPro" id="IPR045562">
    <property type="entry name" value="RecG_dom3_C"/>
</dbReference>
<keyword evidence="19" id="KW-1185">Reference proteome</keyword>
<dbReference type="InterPro" id="IPR047112">
    <property type="entry name" value="RecG/Mfd"/>
</dbReference>
<keyword evidence="8" id="KW-0238">DNA-binding</keyword>
<evidence type="ECO:0000256" key="4">
    <source>
        <dbReference type="ARBA" id="ARBA00022763"/>
    </source>
</evidence>
<evidence type="ECO:0000256" key="12">
    <source>
        <dbReference type="ARBA" id="ARBA00034617"/>
    </source>
</evidence>
<evidence type="ECO:0000256" key="7">
    <source>
        <dbReference type="ARBA" id="ARBA00022840"/>
    </source>
</evidence>
<evidence type="ECO:0000256" key="8">
    <source>
        <dbReference type="ARBA" id="ARBA00023125"/>
    </source>
</evidence>
<comment type="catalytic activity">
    <reaction evidence="14 15">
        <text>ATP + H2O = ADP + phosphate + H(+)</text>
        <dbReference type="Rhea" id="RHEA:13065"/>
        <dbReference type="ChEBI" id="CHEBI:15377"/>
        <dbReference type="ChEBI" id="CHEBI:15378"/>
        <dbReference type="ChEBI" id="CHEBI:30616"/>
        <dbReference type="ChEBI" id="CHEBI:43474"/>
        <dbReference type="ChEBI" id="CHEBI:456216"/>
        <dbReference type="EC" id="5.6.2.4"/>
    </reaction>
</comment>
<dbReference type="AlphaFoldDB" id="A0A0F5FMB3"/>
<dbReference type="PROSITE" id="PS51192">
    <property type="entry name" value="HELICASE_ATP_BIND_1"/>
    <property type="match status" value="1"/>
</dbReference>
<keyword evidence="11" id="KW-0413">Isomerase</keyword>
<dbReference type="NCBIfam" id="NF008165">
    <property type="entry name" value="PRK10917.1-3"/>
    <property type="match status" value="1"/>
</dbReference>
<dbReference type="SMART" id="SM00490">
    <property type="entry name" value="HELICc"/>
    <property type="match status" value="1"/>
</dbReference>
<evidence type="ECO:0000256" key="1">
    <source>
        <dbReference type="ARBA" id="ARBA00007504"/>
    </source>
</evidence>
<dbReference type="InterPro" id="IPR011545">
    <property type="entry name" value="DEAD/DEAH_box_helicase_dom"/>
</dbReference>
<reference evidence="18 19" key="1">
    <citation type="submission" date="2015-03" db="EMBL/GenBank/DDBJ databases">
        <authorList>
            <person name="Hassan Y."/>
            <person name="Lepp D."/>
            <person name="Li X.-Z."/>
            <person name="Zhou T."/>
        </authorList>
    </citation>
    <scope>NUCLEOTIDE SEQUENCE [LARGE SCALE GENOMIC DNA]</scope>
    <source>
        <strain evidence="18 19">IPL18</strain>
    </source>
</reference>
<proteinExistence type="inferred from homology"/>
<evidence type="ECO:0000256" key="3">
    <source>
        <dbReference type="ARBA" id="ARBA00022741"/>
    </source>
</evidence>
<dbReference type="Pfam" id="PF17191">
    <property type="entry name" value="RecG_wedge"/>
    <property type="match status" value="1"/>
</dbReference>
<evidence type="ECO:0000256" key="10">
    <source>
        <dbReference type="ARBA" id="ARBA00023204"/>
    </source>
</evidence>
<keyword evidence="7 15" id="KW-0067">ATP-binding</keyword>